<proteinExistence type="predicted"/>
<dbReference type="InterPro" id="IPR051275">
    <property type="entry name" value="Cell_adhesion_signaling"/>
</dbReference>
<evidence type="ECO:0000256" key="5">
    <source>
        <dbReference type="ARBA" id="ARBA00023319"/>
    </source>
</evidence>
<dbReference type="GeneID" id="111117082"/>
<dbReference type="PANTHER" id="PTHR11640">
    <property type="entry name" value="NEPHRIN"/>
    <property type="match status" value="1"/>
</dbReference>
<accession>A0A8B8C8A6</accession>
<dbReference type="GO" id="GO:0005886">
    <property type="term" value="C:plasma membrane"/>
    <property type="evidence" value="ECO:0007669"/>
    <property type="project" value="TreeGrafter"/>
</dbReference>
<feature type="transmembrane region" description="Helical" evidence="6">
    <location>
        <begin position="709"/>
        <end position="734"/>
    </location>
</feature>
<dbReference type="InterPro" id="IPR007110">
    <property type="entry name" value="Ig-like_dom"/>
</dbReference>
<keyword evidence="9" id="KW-1185">Reference proteome</keyword>
<keyword evidence="6" id="KW-0812">Transmembrane</keyword>
<dbReference type="GO" id="GO:0050839">
    <property type="term" value="F:cell adhesion molecule binding"/>
    <property type="evidence" value="ECO:0007669"/>
    <property type="project" value="TreeGrafter"/>
</dbReference>
<dbReference type="Pfam" id="PF00047">
    <property type="entry name" value="ig"/>
    <property type="match status" value="1"/>
</dbReference>
<dbReference type="SUPFAM" id="SSF48726">
    <property type="entry name" value="Immunoglobulin"/>
    <property type="match status" value="1"/>
</dbReference>
<dbReference type="InterPro" id="IPR003599">
    <property type="entry name" value="Ig_sub"/>
</dbReference>
<feature type="chain" id="PRO_5034204550" evidence="7">
    <location>
        <begin position="21"/>
        <end position="782"/>
    </location>
</feature>
<dbReference type="GO" id="GO:0005911">
    <property type="term" value="C:cell-cell junction"/>
    <property type="evidence" value="ECO:0007669"/>
    <property type="project" value="TreeGrafter"/>
</dbReference>
<evidence type="ECO:0000256" key="7">
    <source>
        <dbReference type="SAM" id="SignalP"/>
    </source>
</evidence>
<evidence type="ECO:0000256" key="1">
    <source>
        <dbReference type="ARBA" id="ARBA00004479"/>
    </source>
</evidence>
<evidence type="ECO:0000256" key="2">
    <source>
        <dbReference type="ARBA" id="ARBA00023136"/>
    </source>
</evidence>
<evidence type="ECO:0000256" key="6">
    <source>
        <dbReference type="SAM" id="Phobius"/>
    </source>
</evidence>
<dbReference type="InterPro" id="IPR013783">
    <property type="entry name" value="Ig-like_fold"/>
</dbReference>
<keyword evidence="6" id="KW-1133">Transmembrane helix</keyword>
<dbReference type="AlphaFoldDB" id="A0A8B8C8A6"/>
<feature type="domain" description="Ig-like" evidence="8">
    <location>
        <begin position="300"/>
        <end position="385"/>
    </location>
</feature>
<feature type="domain" description="Ig-like" evidence="8">
    <location>
        <begin position="394"/>
        <end position="483"/>
    </location>
</feature>
<dbReference type="Gene3D" id="2.60.40.10">
    <property type="entry name" value="Immunoglobulins"/>
    <property type="match status" value="3"/>
</dbReference>
<dbReference type="KEGG" id="cvn:111117082"/>
<keyword evidence="7" id="KW-0732">Signal</keyword>
<evidence type="ECO:0000256" key="4">
    <source>
        <dbReference type="ARBA" id="ARBA00023180"/>
    </source>
</evidence>
<keyword evidence="3" id="KW-1015">Disulfide bond</keyword>
<protein>
    <submittedName>
        <fullName evidence="10">Uncharacterized protein LOC111117082</fullName>
    </submittedName>
</protein>
<dbReference type="Proteomes" id="UP000694844">
    <property type="component" value="Chromosome 10"/>
</dbReference>
<sequence length="782" mass="87647">MERVICTCFVVCGLLSIVQGGSLIISEKFMNGDVLFLWNGDIAQEYDIQITRDKTLSDWDRQTVTQYTVEDALLYDSIGIDVRLPGDSSNNKMMYSVSKVESNVGDSVNISWTAPFFPRAGAYTVYHTGNVNRSIIEVTSSGATFDQTKYEYQSRPFDSTNINFTIKDVSRTDAGYYNGGLSPEAAWSGGGVVLIVHDKPSKPKIQGNLNIMVDSYSNLTCSSFSNTAPEYYARLHPLSYTWYVNNTKLSETRETLMLRVFRDHKYNNYSCTAKAKLESDRSDPVIINPMYTPDKLTILPEPLLNSDDKLAVKEGETIGPYTCTADCNPPCDITWKYKDSTSGGFFDVASTGSLDSQIVNRSIRLYRCISKFLPDSSFRKIESIRLDVLYLDKPLVSISINGSTYSNQAVQAQERTTLHISCNVRGNPYPSIRLQRSGSTDILKETSATEVLSYSITRLQCYDTGYYTCSGESTGFDSKERIFIVNVNCRPMFDYMDEFKTRYGSKSGDSMYVPVSVPIIANPPPKESDITWSGPTGQLAICSNVLQQNVIYKHLVKSFIPIKDRNFFGNYTLKYERESLITVTISAEELRINKSDQTEINNGGLIGLEGTVVVKVPIISDSLPLTSHITWLNPNGLMFSDKSIVLQQTDGLYNYLITSILPVSGAKQFGEYRMLYDGNLITTIIIKEKDINMSPSAVLRKGNYSLSTMGLLISTILLSVLGTVFLGIIIYHLYSRRKQANRKNDENSIGTAFYATKPNEQTYQNENKTEEHIYSAIDLQQE</sequence>
<comment type="subcellular location">
    <subcellularLocation>
        <location evidence="1">Membrane</location>
        <topology evidence="1">Single-pass type I membrane protein</topology>
    </subcellularLocation>
</comment>
<evidence type="ECO:0000313" key="9">
    <source>
        <dbReference type="Proteomes" id="UP000694844"/>
    </source>
</evidence>
<name>A0A8B8C8A6_CRAVI</name>
<dbReference type="PANTHER" id="PTHR11640:SF31">
    <property type="entry name" value="IRREGULAR CHIASM C-ROUGHEST PROTEIN-RELATED"/>
    <property type="match status" value="1"/>
</dbReference>
<reference evidence="10" key="1">
    <citation type="submission" date="2025-08" db="UniProtKB">
        <authorList>
            <consortium name="RefSeq"/>
        </authorList>
    </citation>
    <scope>IDENTIFICATION</scope>
    <source>
        <tissue evidence="10">Whole sample</tissue>
    </source>
</reference>
<keyword evidence="4" id="KW-0325">Glycoprotein</keyword>
<evidence type="ECO:0000256" key="3">
    <source>
        <dbReference type="ARBA" id="ARBA00023157"/>
    </source>
</evidence>
<dbReference type="InterPro" id="IPR013151">
    <property type="entry name" value="Immunoglobulin_dom"/>
</dbReference>
<dbReference type="InterPro" id="IPR036179">
    <property type="entry name" value="Ig-like_dom_sf"/>
</dbReference>
<dbReference type="SMART" id="SM00409">
    <property type="entry name" value="IG"/>
    <property type="match status" value="2"/>
</dbReference>
<evidence type="ECO:0000313" key="10">
    <source>
        <dbReference type="RefSeq" id="XP_022311860.1"/>
    </source>
</evidence>
<dbReference type="RefSeq" id="XP_022311860.1">
    <property type="nucleotide sequence ID" value="XM_022456152.1"/>
</dbReference>
<dbReference type="GO" id="GO:0098609">
    <property type="term" value="P:cell-cell adhesion"/>
    <property type="evidence" value="ECO:0007669"/>
    <property type="project" value="TreeGrafter"/>
</dbReference>
<feature type="domain" description="Ig-like" evidence="8">
    <location>
        <begin position="200"/>
        <end position="288"/>
    </location>
</feature>
<evidence type="ECO:0000259" key="8">
    <source>
        <dbReference type="PROSITE" id="PS50835"/>
    </source>
</evidence>
<feature type="signal peptide" evidence="7">
    <location>
        <begin position="1"/>
        <end position="20"/>
    </location>
</feature>
<keyword evidence="2 6" id="KW-0472">Membrane</keyword>
<organism evidence="9 10">
    <name type="scientific">Crassostrea virginica</name>
    <name type="common">Eastern oyster</name>
    <dbReference type="NCBI Taxonomy" id="6565"/>
    <lineage>
        <taxon>Eukaryota</taxon>
        <taxon>Metazoa</taxon>
        <taxon>Spiralia</taxon>
        <taxon>Lophotrochozoa</taxon>
        <taxon>Mollusca</taxon>
        <taxon>Bivalvia</taxon>
        <taxon>Autobranchia</taxon>
        <taxon>Pteriomorphia</taxon>
        <taxon>Ostreida</taxon>
        <taxon>Ostreoidea</taxon>
        <taxon>Ostreidae</taxon>
        <taxon>Crassostrea</taxon>
    </lineage>
</organism>
<keyword evidence="5" id="KW-0393">Immunoglobulin domain</keyword>
<dbReference type="PROSITE" id="PS50835">
    <property type="entry name" value="IG_LIKE"/>
    <property type="match status" value="3"/>
</dbReference>
<gene>
    <name evidence="10" type="primary">LOC111117082</name>
</gene>